<dbReference type="EMBL" id="CAJNOJ010000760">
    <property type="protein sequence ID" value="CAF1519770.1"/>
    <property type="molecule type" value="Genomic_DNA"/>
</dbReference>
<keyword evidence="1" id="KW-1133">Transmembrane helix</keyword>
<keyword evidence="1" id="KW-0472">Membrane</keyword>
<protein>
    <submittedName>
        <fullName evidence="2">Uncharacterized protein</fullName>
    </submittedName>
</protein>
<dbReference type="AlphaFoldDB" id="A0A815UIU7"/>
<dbReference type="Proteomes" id="UP000663828">
    <property type="component" value="Unassembled WGS sequence"/>
</dbReference>
<keyword evidence="4" id="KW-1185">Reference proteome</keyword>
<proteinExistence type="predicted"/>
<evidence type="ECO:0000313" key="4">
    <source>
        <dbReference type="Proteomes" id="UP000663828"/>
    </source>
</evidence>
<evidence type="ECO:0000313" key="5">
    <source>
        <dbReference type="Proteomes" id="UP000663852"/>
    </source>
</evidence>
<feature type="transmembrane region" description="Helical" evidence="1">
    <location>
        <begin position="6"/>
        <end position="22"/>
    </location>
</feature>
<evidence type="ECO:0000256" key="1">
    <source>
        <dbReference type="SAM" id="Phobius"/>
    </source>
</evidence>
<dbReference type="Proteomes" id="UP000663852">
    <property type="component" value="Unassembled WGS sequence"/>
</dbReference>
<gene>
    <name evidence="2" type="ORF">EDS130_LOCUS43798</name>
    <name evidence="3" type="ORF">XAT740_LOCUS54130</name>
</gene>
<evidence type="ECO:0000313" key="3">
    <source>
        <dbReference type="EMBL" id="CAF1645970.1"/>
    </source>
</evidence>
<evidence type="ECO:0000313" key="2">
    <source>
        <dbReference type="EMBL" id="CAF1519770.1"/>
    </source>
</evidence>
<comment type="caution">
    <text evidence="2">The sequence shown here is derived from an EMBL/GenBank/DDBJ whole genome shotgun (WGS) entry which is preliminary data.</text>
</comment>
<organism evidence="2 5">
    <name type="scientific">Adineta ricciae</name>
    <name type="common">Rotifer</name>
    <dbReference type="NCBI Taxonomy" id="249248"/>
    <lineage>
        <taxon>Eukaryota</taxon>
        <taxon>Metazoa</taxon>
        <taxon>Spiralia</taxon>
        <taxon>Gnathifera</taxon>
        <taxon>Rotifera</taxon>
        <taxon>Eurotatoria</taxon>
        <taxon>Bdelloidea</taxon>
        <taxon>Adinetida</taxon>
        <taxon>Adinetidae</taxon>
        <taxon>Adineta</taxon>
    </lineage>
</organism>
<accession>A0A815UIU7</accession>
<keyword evidence="1" id="KW-0812">Transmembrane</keyword>
<sequence length="82" mass="9290">MQKFGYLLYLVVFCLVFNVVYLKSSPMNQMKINERACSAKDVMDCTNSCLNLCIVNPKYCGSQLTACQNRCYSICGWPQVGK</sequence>
<reference evidence="2" key="1">
    <citation type="submission" date="2021-02" db="EMBL/GenBank/DDBJ databases">
        <authorList>
            <person name="Nowell W R."/>
        </authorList>
    </citation>
    <scope>NUCLEOTIDE SEQUENCE</scope>
</reference>
<dbReference type="EMBL" id="CAJNOR010009573">
    <property type="protein sequence ID" value="CAF1645970.1"/>
    <property type="molecule type" value="Genomic_DNA"/>
</dbReference>
<name>A0A815UIU7_ADIRI</name>